<keyword evidence="2" id="KW-1185">Reference proteome</keyword>
<proteinExistence type="predicted"/>
<name>A0ACB8Y4B5_ARCLA</name>
<gene>
    <name evidence="1" type="ORF">L6452_37656</name>
</gene>
<organism evidence="1 2">
    <name type="scientific">Arctium lappa</name>
    <name type="common">Greater burdock</name>
    <name type="synonym">Lappa major</name>
    <dbReference type="NCBI Taxonomy" id="4217"/>
    <lineage>
        <taxon>Eukaryota</taxon>
        <taxon>Viridiplantae</taxon>
        <taxon>Streptophyta</taxon>
        <taxon>Embryophyta</taxon>
        <taxon>Tracheophyta</taxon>
        <taxon>Spermatophyta</taxon>
        <taxon>Magnoliopsida</taxon>
        <taxon>eudicotyledons</taxon>
        <taxon>Gunneridae</taxon>
        <taxon>Pentapetalae</taxon>
        <taxon>asterids</taxon>
        <taxon>campanulids</taxon>
        <taxon>Asterales</taxon>
        <taxon>Asteraceae</taxon>
        <taxon>Carduoideae</taxon>
        <taxon>Cardueae</taxon>
        <taxon>Arctiinae</taxon>
        <taxon>Arctium</taxon>
    </lineage>
</organism>
<evidence type="ECO:0000313" key="2">
    <source>
        <dbReference type="Proteomes" id="UP001055879"/>
    </source>
</evidence>
<reference evidence="2" key="1">
    <citation type="journal article" date="2022" name="Mol. Ecol. Resour.">
        <title>The genomes of chicory, endive, great burdock and yacon provide insights into Asteraceae palaeo-polyploidization history and plant inulin production.</title>
        <authorList>
            <person name="Fan W."/>
            <person name="Wang S."/>
            <person name="Wang H."/>
            <person name="Wang A."/>
            <person name="Jiang F."/>
            <person name="Liu H."/>
            <person name="Zhao H."/>
            <person name="Xu D."/>
            <person name="Zhang Y."/>
        </authorList>
    </citation>
    <scope>NUCLEOTIDE SEQUENCE [LARGE SCALE GENOMIC DNA]</scope>
    <source>
        <strain evidence="2">cv. Niubang</strain>
    </source>
</reference>
<sequence>MAGAVSDANRSGGNDLSVLKDEAELEEREIRSVKSEVKVVGSNPVSVPDDLDINEGKDLLTLEDDAELEAREVDSINLEVETRAAVLLPIDVDKNDGNGCSTLEEPDASRSVIGQLCNEQDYQESGKKEEVDQLLVISPDLDYVSCDTAPYDSSSKLLLDSIPDTSLSTCNIASCDPSDVQLLDSASSSIMFTEANHDIESKSPNHGDHDKFEASKSSSEDNANQPNDQLHELLASEGSQMLPQLDSLTHVDHEKHFDSRSEPYLVNNATQSVVEEEDLQRQLMDVVVATHESTHIQDMQSSNESVSIPVSGNLQALELLQVVSGQEVNLSAQVKHQSTPVFSGFGILPQLTPVKPEDMPPLPPLPPMQWRMRKPQNALLTPTDSDQHSDNPFPSLFPCKADEGPQVVGHPTLDETRNPDTENQKFKHAYEDLRSDTVGFSQMLLPEASLHTEDHDKSSVSSEAKFAENLMPVETEHSHSLRKVSDRATPEIPKGEESDAILEQIRAKSFNLKPAVQTSPSIQGPKTNLRVAAILEKANARHLLEVMMMMMTVIVRVTHETFNYSKYNQNEKHQMRFSGLQMLIPL</sequence>
<comment type="caution">
    <text evidence="1">The sequence shown here is derived from an EMBL/GenBank/DDBJ whole genome shotgun (WGS) entry which is preliminary data.</text>
</comment>
<dbReference type="Proteomes" id="UP001055879">
    <property type="component" value="Linkage Group LG14"/>
</dbReference>
<dbReference type="EMBL" id="CM042060">
    <property type="protein sequence ID" value="KAI3678367.1"/>
    <property type="molecule type" value="Genomic_DNA"/>
</dbReference>
<evidence type="ECO:0000313" key="1">
    <source>
        <dbReference type="EMBL" id="KAI3678367.1"/>
    </source>
</evidence>
<accession>A0ACB8Y4B5</accession>
<protein>
    <submittedName>
        <fullName evidence="1">Uncharacterized protein</fullName>
    </submittedName>
</protein>
<reference evidence="1 2" key="2">
    <citation type="journal article" date="2022" name="Mol. Ecol. Resour.">
        <title>The genomes of chicory, endive, great burdock and yacon provide insights into Asteraceae paleo-polyploidization history and plant inulin production.</title>
        <authorList>
            <person name="Fan W."/>
            <person name="Wang S."/>
            <person name="Wang H."/>
            <person name="Wang A."/>
            <person name="Jiang F."/>
            <person name="Liu H."/>
            <person name="Zhao H."/>
            <person name="Xu D."/>
            <person name="Zhang Y."/>
        </authorList>
    </citation>
    <scope>NUCLEOTIDE SEQUENCE [LARGE SCALE GENOMIC DNA]</scope>
    <source>
        <strain evidence="2">cv. Niubang</strain>
    </source>
</reference>